<reference evidence="2" key="2">
    <citation type="journal article" date="2020" name="Data Brief">
        <title>Transcriptome dataset of Babesia bovis life stages within vertebrate and invertebrate hosts.</title>
        <authorList>
            <person name="Ueti M.W."/>
            <person name="Johnson W.C."/>
            <person name="Kappmeyer L.S."/>
            <person name="Herndon D.R."/>
            <person name="Mousel M.R."/>
            <person name="Reif K.E."/>
            <person name="Taus N.S."/>
            <person name="Ifeonu O.O."/>
            <person name="Silva J.C."/>
            <person name="Suarez C.E."/>
            <person name="Brayton K.A."/>
        </authorList>
    </citation>
    <scope>NUCLEOTIDE SEQUENCE [LARGE SCALE GENOMIC DNA]</scope>
</reference>
<gene>
    <name evidence="1" type="ORF">BBOV_IV011810</name>
</gene>
<name>A7ASL4_BABBO</name>
<dbReference type="EMBL" id="AAXT01000002">
    <property type="protein sequence ID" value="EDO07533.1"/>
    <property type="molecule type" value="Genomic_DNA"/>
</dbReference>
<dbReference type="AlphaFoldDB" id="A7ASL4"/>
<proteinExistence type="predicted"/>
<accession>A7ASL4</accession>
<dbReference type="Proteomes" id="UP000002173">
    <property type="component" value="Unassembled WGS sequence"/>
</dbReference>
<evidence type="ECO:0000313" key="1">
    <source>
        <dbReference type="EMBL" id="EDO07533.1"/>
    </source>
</evidence>
<reference evidence="2" key="3">
    <citation type="journal article" date="2021" name="Int. J. Parasitol.">
        <title>Comparative analysis of gene expression between Babesia bovis blood stages and kinetes allowed by improved genome annotation.</title>
        <authorList>
            <person name="Ueti M.W."/>
            <person name="Johnson W.C."/>
            <person name="Kappmeyer L.S."/>
            <person name="Herndon D.R."/>
            <person name="Mousel M.R."/>
            <person name="Reif K.E."/>
            <person name="Taus N.S."/>
            <person name="Ifeonu O.O."/>
            <person name="Silva J.C."/>
            <person name="Suarez C.E."/>
            <person name="Brayton K.A."/>
        </authorList>
    </citation>
    <scope>NUCLEOTIDE SEQUENCE [LARGE SCALE GENOMIC DNA]</scope>
</reference>
<dbReference type="GeneID" id="5479335"/>
<keyword evidence="2" id="KW-1185">Reference proteome</keyword>
<sequence>MDFGYTLPRRLHGSGINGFQARYTTSTSVLEDTVDDHDVDRNFMSSIANSIVFDRQKSSKLVKEYVKSRNVVDIIDSLDPSCGFRTDHVTPPVVQKALEISTICYVCASSGVSLPEEVVIGYCNGFCKILSRMLVDTPGDSLLEASKDISQLSLALGNMLLSAAEYGKIAPVKHVPLSLLGDDLCNPFLDMASGSCINAVAFIAALDGVGQSSSTYNRILEALSKKEMSLELRDFYYTKLWIHFLGTVVPGFRNQLGKGASTFLDNVIMSEHIVEAAVAYAENALFSKMREQKRDVDMNFLTIEPFVYPLVSSSAKELYEPDNPESYFDQGSSTCLREYLKWRSAIAESSGWKVVRVGV</sequence>
<reference evidence="1 2" key="1">
    <citation type="journal article" date="2007" name="PLoS Pathog.">
        <title>Genome sequence of Babesia bovis and comparative analysis of apicomplexan hemoprotozoa.</title>
        <authorList>
            <person name="Brayton K.A."/>
            <person name="Lau A.O.T."/>
            <person name="Herndon D.R."/>
            <person name="Hannick L."/>
            <person name="Kappmeyer L.S."/>
            <person name="Berens S.J."/>
            <person name="Bidwell S.L."/>
            <person name="Brown W.C."/>
            <person name="Crabtree J."/>
            <person name="Fadrosh D."/>
            <person name="Feldblum T."/>
            <person name="Forberger H.A."/>
            <person name="Haas B.J."/>
            <person name="Howell J.M."/>
            <person name="Khouri H."/>
            <person name="Koo H."/>
            <person name="Mann D.J."/>
            <person name="Norimine J."/>
            <person name="Paulsen I.T."/>
            <person name="Radune D."/>
            <person name="Ren Q."/>
            <person name="Smith R.K. Jr."/>
            <person name="Suarez C.E."/>
            <person name="White O."/>
            <person name="Wortman J.R."/>
            <person name="Knowles D.P. Jr."/>
            <person name="McElwain T.F."/>
            <person name="Nene V.M."/>
        </authorList>
    </citation>
    <scope>NUCLEOTIDE SEQUENCE [LARGE SCALE GENOMIC DNA]</scope>
    <source>
        <strain evidence="1">T2Bo</strain>
    </source>
</reference>
<dbReference type="eggNOG" id="ENOG502QXNA">
    <property type="taxonomic scope" value="Eukaryota"/>
</dbReference>
<comment type="caution">
    <text evidence="1">The sequence shown here is derived from an EMBL/GenBank/DDBJ whole genome shotgun (WGS) entry which is preliminary data.</text>
</comment>
<dbReference type="VEuPathDB" id="PiroplasmaDB:BBOV_IV011810"/>
<organism evidence="1 2">
    <name type="scientific">Babesia bovis</name>
    <dbReference type="NCBI Taxonomy" id="5865"/>
    <lineage>
        <taxon>Eukaryota</taxon>
        <taxon>Sar</taxon>
        <taxon>Alveolata</taxon>
        <taxon>Apicomplexa</taxon>
        <taxon>Aconoidasida</taxon>
        <taxon>Piroplasmida</taxon>
        <taxon>Babesiidae</taxon>
        <taxon>Babesia</taxon>
    </lineage>
</organism>
<dbReference type="InParanoid" id="A7ASL4"/>
<protein>
    <submittedName>
        <fullName evidence="1">Uncharacterized protein</fullName>
    </submittedName>
</protein>
<dbReference type="KEGG" id="bbo:BBOV_IV011810"/>
<evidence type="ECO:0000313" key="2">
    <source>
        <dbReference type="Proteomes" id="UP000002173"/>
    </source>
</evidence>